<evidence type="ECO:0000313" key="1">
    <source>
        <dbReference type="EMBL" id="RLV59527.1"/>
    </source>
</evidence>
<organism evidence="1 2">
    <name type="scientific">Parashewanella curva</name>
    <dbReference type="NCBI Taxonomy" id="2338552"/>
    <lineage>
        <taxon>Bacteria</taxon>
        <taxon>Pseudomonadati</taxon>
        <taxon>Pseudomonadota</taxon>
        <taxon>Gammaproteobacteria</taxon>
        <taxon>Alteromonadales</taxon>
        <taxon>Shewanellaceae</taxon>
        <taxon>Parashewanella</taxon>
    </lineage>
</organism>
<evidence type="ECO:0000313" key="2">
    <source>
        <dbReference type="Proteomes" id="UP000281474"/>
    </source>
</evidence>
<keyword evidence="2" id="KW-1185">Reference proteome</keyword>
<comment type="caution">
    <text evidence="1">The sequence shown here is derived from an EMBL/GenBank/DDBJ whole genome shotgun (WGS) entry which is preliminary data.</text>
</comment>
<dbReference type="AlphaFoldDB" id="A0A3L8PVR6"/>
<dbReference type="RefSeq" id="WP_121839190.1">
    <property type="nucleotide sequence ID" value="NZ_ML014781.1"/>
</dbReference>
<dbReference type="OrthoDB" id="6335119at2"/>
<reference evidence="1 2" key="1">
    <citation type="submission" date="2018-09" db="EMBL/GenBank/DDBJ databases">
        <title>Phylogeny of the Shewanellaceae, and recommendation for two new genera, Pseudoshewanella and Parashewanella.</title>
        <authorList>
            <person name="Wang G."/>
        </authorList>
    </citation>
    <scope>NUCLEOTIDE SEQUENCE [LARGE SCALE GENOMIC DNA]</scope>
    <source>
        <strain evidence="1 2">C51</strain>
    </source>
</reference>
<gene>
    <name evidence="1" type="ORF">D5018_11700</name>
</gene>
<proteinExistence type="predicted"/>
<protein>
    <submittedName>
        <fullName evidence="1">Uncharacterized protein</fullName>
    </submittedName>
</protein>
<dbReference type="EMBL" id="QZEI01000032">
    <property type="protein sequence ID" value="RLV59527.1"/>
    <property type="molecule type" value="Genomic_DNA"/>
</dbReference>
<sequence>MTVAGGIFQTSEQRNVYTLELNSTAQNSFKELQQFLAKHQNVDINIRVVPKLQSYPNDASYIKMWVDLQLSSQDGYFRLIDGAELSLEQLKQSKNKDGS</sequence>
<accession>A0A3L8PVR6</accession>
<dbReference type="Proteomes" id="UP000281474">
    <property type="component" value="Unassembled WGS sequence"/>
</dbReference>
<name>A0A3L8PVR6_9GAMM</name>